<dbReference type="InterPro" id="IPR008258">
    <property type="entry name" value="Transglycosylase_SLT_dom_1"/>
</dbReference>
<dbReference type="STRING" id="294935.ATN88_04720"/>
<sequence>MNQNHIKALALAVAVALSSPLALANDPFDELERESTRVSQSQQEKIEEFHAWLDNYLTEYETWRDDYTRNLDKERAQLINQWGSGEVSGSTKAVEYDSANTLKKVVDYENNEATISVLVDAKADGSAVINDLESFDIDGQTISMTNAVKEVALVDYSASQEKKEKQFVLDQLKGQLQELDVQANRLVNSGTGIPDSFIYERAYKKKLALIEATKPRLEAIAELFSQKRRELGLDDVQESLPKPELPKEEPQKENKQHKVEAAPELIEEKVQDASTKNQDRVELEKEAVKEETQQKPEVNLDIDKTIVPVKVEKKVVSYKVKLPENALKQRASQFTPLVEEESERWGINAALIMAIMHSESSFRPTAKSHVPAYGLMQVVPTSAGHDVNKKFRQIDAPMKSDDLYVPTINVETGTAYLNILDKSYLKSITNDESRMYCVIAAYNTGAGNVARAFNKDRSTNIRKAATVINSMTPDQVYQHLLENLPYDETRNYLQKVNSRIALYK</sequence>
<dbReference type="InterPro" id="IPR023346">
    <property type="entry name" value="Lysozyme-like_dom_sf"/>
</dbReference>
<feature type="chain" id="PRO_5007465878" evidence="3">
    <location>
        <begin position="25"/>
        <end position="504"/>
    </location>
</feature>
<dbReference type="AlphaFoldDB" id="A0A135IC76"/>
<dbReference type="GO" id="GO:0008933">
    <property type="term" value="F:peptidoglycan lytic transglycosylase activity"/>
    <property type="evidence" value="ECO:0007669"/>
    <property type="project" value="InterPro"/>
</dbReference>
<comment type="similarity">
    <text evidence="1">Belongs to the transglycosylase Slt family.</text>
</comment>
<gene>
    <name evidence="5" type="ORF">ATN88_04720</name>
</gene>
<evidence type="ECO:0000313" key="5">
    <source>
        <dbReference type="EMBL" id="KXF83039.1"/>
    </source>
</evidence>
<name>A0A135IC76_9GAMM</name>
<reference evidence="5 6" key="1">
    <citation type="submission" date="2015-11" db="EMBL/GenBank/DDBJ databases">
        <title>Genomic Taxonomy of the Vibrionaceae.</title>
        <authorList>
            <person name="Gomez-Gil B."/>
            <person name="Enciso-Ibarra J."/>
        </authorList>
    </citation>
    <scope>NUCLEOTIDE SEQUENCE [LARGE SCALE GENOMIC DNA]</scope>
    <source>
        <strain evidence="5 6">CAIM 912</strain>
    </source>
</reference>
<feature type="compositionally biased region" description="Basic and acidic residues" evidence="2">
    <location>
        <begin position="244"/>
        <end position="263"/>
    </location>
</feature>
<dbReference type="PANTHER" id="PTHR37423:SF2">
    <property type="entry name" value="MEMBRANE-BOUND LYTIC MUREIN TRANSGLYCOSYLASE C"/>
    <property type="match status" value="1"/>
</dbReference>
<evidence type="ECO:0000313" key="6">
    <source>
        <dbReference type="Proteomes" id="UP000070529"/>
    </source>
</evidence>
<accession>A0A135IC76</accession>
<dbReference type="Pfam" id="PF01464">
    <property type="entry name" value="SLT"/>
    <property type="match status" value="1"/>
</dbReference>
<feature type="signal peptide" evidence="3">
    <location>
        <begin position="1"/>
        <end position="24"/>
    </location>
</feature>
<dbReference type="GO" id="GO:0016020">
    <property type="term" value="C:membrane"/>
    <property type="evidence" value="ECO:0007669"/>
    <property type="project" value="InterPro"/>
</dbReference>
<feature type="domain" description="Transglycosylase SLT" evidence="4">
    <location>
        <begin position="337"/>
        <end position="463"/>
    </location>
</feature>
<dbReference type="Proteomes" id="UP000070529">
    <property type="component" value="Unassembled WGS sequence"/>
</dbReference>
<proteinExistence type="inferred from homology"/>
<dbReference type="InterPro" id="IPR000189">
    <property type="entry name" value="Transglyc_AS"/>
</dbReference>
<organism evidence="5 6">
    <name type="scientific">Enterovibrio coralii</name>
    <dbReference type="NCBI Taxonomy" id="294935"/>
    <lineage>
        <taxon>Bacteria</taxon>
        <taxon>Pseudomonadati</taxon>
        <taxon>Pseudomonadota</taxon>
        <taxon>Gammaproteobacteria</taxon>
        <taxon>Vibrionales</taxon>
        <taxon>Vibrionaceae</taxon>
        <taxon>Enterovibrio</taxon>
    </lineage>
</organism>
<dbReference type="PANTHER" id="PTHR37423">
    <property type="entry name" value="SOLUBLE LYTIC MUREIN TRANSGLYCOSYLASE-RELATED"/>
    <property type="match status" value="1"/>
</dbReference>
<evidence type="ECO:0000256" key="1">
    <source>
        <dbReference type="ARBA" id="ARBA00007734"/>
    </source>
</evidence>
<evidence type="ECO:0000256" key="2">
    <source>
        <dbReference type="SAM" id="MobiDB-lite"/>
    </source>
</evidence>
<dbReference type="PROSITE" id="PS00922">
    <property type="entry name" value="TRANSGLYCOSYLASE"/>
    <property type="match status" value="1"/>
</dbReference>
<keyword evidence="6" id="KW-1185">Reference proteome</keyword>
<feature type="region of interest" description="Disordered" evidence="2">
    <location>
        <begin position="235"/>
        <end position="263"/>
    </location>
</feature>
<dbReference type="EMBL" id="LNTY01000006">
    <property type="protein sequence ID" value="KXF83039.1"/>
    <property type="molecule type" value="Genomic_DNA"/>
</dbReference>
<dbReference type="Gene3D" id="1.10.530.10">
    <property type="match status" value="1"/>
</dbReference>
<evidence type="ECO:0000256" key="3">
    <source>
        <dbReference type="SAM" id="SignalP"/>
    </source>
</evidence>
<dbReference type="SUPFAM" id="SSF53955">
    <property type="entry name" value="Lysozyme-like"/>
    <property type="match status" value="1"/>
</dbReference>
<dbReference type="GO" id="GO:0000270">
    <property type="term" value="P:peptidoglycan metabolic process"/>
    <property type="evidence" value="ECO:0007669"/>
    <property type="project" value="InterPro"/>
</dbReference>
<protein>
    <submittedName>
        <fullName evidence="5">Murein transglycosylase</fullName>
    </submittedName>
</protein>
<dbReference type="RefSeq" id="WP_067410465.1">
    <property type="nucleotide sequence ID" value="NZ_LNTY01000006.1"/>
</dbReference>
<keyword evidence="3" id="KW-0732">Signal</keyword>
<comment type="caution">
    <text evidence="5">The sequence shown here is derived from an EMBL/GenBank/DDBJ whole genome shotgun (WGS) entry which is preliminary data.</text>
</comment>
<dbReference type="OrthoDB" id="5620293at2"/>
<evidence type="ECO:0000259" key="4">
    <source>
        <dbReference type="Pfam" id="PF01464"/>
    </source>
</evidence>
<dbReference type="CDD" id="cd16893">
    <property type="entry name" value="LT_MltC_MltE"/>
    <property type="match status" value="1"/>
</dbReference>